<dbReference type="AlphaFoldDB" id="A0AAV5E1R7"/>
<protein>
    <submittedName>
        <fullName evidence="2">Uncharacterized protein</fullName>
    </submittedName>
</protein>
<feature type="compositionally biased region" description="Basic residues" evidence="1">
    <location>
        <begin position="45"/>
        <end position="56"/>
    </location>
</feature>
<organism evidence="2 3">
    <name type="scientific">Eleusine coracana subsp. coracana</name>
    <dbReference type="NCBI Taxonomy" id="191504"/>
    <lineage>
        <taxon>Eukaryota</taxon>
        <taxon>Viridiplantae</taxon>
        <taxon>Streptophyta</taxon>
        <taxon>Embryophyta</taxon>
        <taxon>Tracheophyta</taxon>
        <taxon>Spermatophyta</taxon>
        <taxon>Magnoliopsida</taxon>
        <taxon>Liliopsida</taxon>
        <taxon>Poales</taxon>
        <taxon>Poaceae</taxon>
        <taxon>PACMAD clade</taxon>
        <taxon>Chloridoideae</taxon>
        <taxon>Cynodonteae</taxon>
        <taxon>Eleusininae</taxon>
        <taxon>Eleusine</taxon>
    </lineage>
</organism>
<accession>A0AAV5E1R7</accession>
<keyword evidence="3" id="KW-1185">Reference proteome</keyword>
<name>A0AAV5E1R7_ELECO</name>
<reference evidence="2" key="2">
    <citation type="submission" date="2021-12" db="EMBL/GenBank/DDBJ databases">
        <title>Resequencing data analysis of finger millet.</title>
        <authorList>
            <person name="Hatakeyama M."/>
            <person name="Aluri S."/>
            <person name="Balachadran M.T."/>
            <person name="Sivarajan S.R."/>
            <person name="Poveda L."/>
            <person name="Shimizu-Inatsugi R."/>
            <person name="Schlapbach R."/>
            <person name="Sreeman S.M."/>
            <person name="Shimizu K.K."/>
        </authorList>
    </citation>
    <scope>NUCLEOTIDE SEQUENCE</scope>
</reference>
<reference evidence="2" key="1">
    <citation type="journal article" date="2018" name="DNA Res.">
        <title>Multiple hybrid de novo genome assembly of finger millet, an orphan allotetraploid crop.</title>
        <authorList>
            <person name="Hatakeyama M."/>
            <person name="Aluri S."/>
            <person name="Balachadran M.T."/>
            <person name="Sivarajan S.R."/>
            <person name="Patrignani A."/>
            <person name="Gruter S."/>
            <person name="Poveda L."/>
            <person name="Shimizu-Inatsugi R."/>
            <person name="Baeten J."/>
            <person name="Francoijs K.J."/>
            <person name="Nataraja K.N."/>
            <person name="Reddy Y.A.N."/>
            <person name="Phadnis S."/>
            <person name="Ravikumar R.L."/>
            <person name="Schlapbach R."/>
            <person name="Sreeman S.M."/>
            <person name="Shimizu K.K."/>
        </authorList>
    </citation>
    <scope>NUCLEOTIDE SEQUENCE</scope>
</reference>
<dbReference type="Proteomes" id="UP001054889">
    <property type="component" value="Unassembled WGS sequence"/>
</dbReference>
<evidence type="ECO:0000313" key="3">
    <source>
        <dbReference type="Proteomes" id="UP001054889"/>
    </source>
</evidence>
<dbReference type="EMBL" id="BQKI01000073">
    <property type="protein sequence ID" value="GJN16959.1"/>
    <property type="molecule type" value="Genomic_DNA"/>
</dbReference>
<gene>
    <name evidence="2" type="primary">gb03990</name>
    <name evidence="2" type="ORF">PR202_gb03990</name>
</gene>
<sequence>MAYYSESGYCAEEMNRPAAYYGGEGSERYAVRKEYEEIDEVERARRGHHYGHHGHLGHGGGSYREHVHGHGHEGCHEHFGGGHREHGHGHGYGYGGRPYDGCESKYYG</sequence>
<evidence type="ECO:0000313" key="2">
    <source>
        <dbReference type="EMBL" id="GJN16959.1"/>
    </source>
</evidence>
<evidence type="ECO:0000256" key="1">
    <source>
        <dbReference type="SAM" id="MobiDB-lite"/>
    </source>
</evidence>
<feature type="region of interest" description="Disordered" evidence="1">
    <location>
        <begin position="43"/>
        <end position="108"/>
    </location>
</feature>
<comment type="caution">
    <text evidence="2">The sequence shown here is derived from an EMBL/GenBank/DDBJ whole genome shotgun (WGS) entry which is preliminary data.</text>
</comment>
<proteinExistence type="predicted"/>
<feature type="compositionally biased region" description="Basic and acidic residues" evidence="1">
    <location>
        <begin position="63"/>
        <end position="84"/>
    </location>
</feature>